<keyword evidence="1" id="KW-0472">Membrane</keyword>
<reference evidence="2 3" key="1">
    <citation type="journal article" date="2015" name="Infect. Genet. Evol.">
        <title>Genomic sequences of six botulinum neurotoxin-producing strains representing three clostridial species illustrate the mobility and diversity of botulinum neurotoxin genes.</title>
        <authorList>
            <person name="Smith T.J."/>
            <person name="Hill K.K."/>
            <person name="Xie G."/>
            <person name="Foley B.T."/>
            <person name="Williamson C.H."/>
            <person name="Foster J.T."/>
            <person name="Johnson S.L."/>
            <person name="Chertkov O."/>
            <person name="Teshima H."/>
            <person name="Gibbons H.S."/>
            <person name="Johnsky L.A."/>
            <person name="Karavis M.A."/>
            <person name="Smith L.A."/>
        </authorList>
    </citation>
    <scope>NUCLEOTIDE SEQUENCE [LARGE SCALE GENOMIC DNA]</scope>
    <source>
        <strain evidence="2">Sullivan</strain>
    </source>
</reference>
<keyword evidence="1" id="KW-1133">Transmembrane helix</keyword>
<dbReference type="InterPro" id="IPR008875">
    <property type="entry name" value="TraX"/>
</dbReference>
<name>A0A0A7FV58_9CLOT</name>
<feature type="transmembrane region" description="Helical" evidence="1">
    <location>
        <begin position="127"/>
        <end position="145"/>
    </location>
</feature>
<feature type="transmembrane region" description="Helical" evidence="1">
    <location>
        <begin position="151"/>
        <end position="173"/>
    </location>
</feature>
<dbReference type="RefSeq" id="WP_039310482.1">
    <property type="nucleotide sequence ID" value="NZ_CP006905.1"/>
</dbReference>
<feature type="transmembrane region" description="Helical" evidence="1">
    <location>
        <begin position="7"/>
        <end position="23"/>
    </location>
</feature>
<feature type="transmembrane region" description="Helical" evidence="1">
    <location>
        <begin position="62"/>
        <end position="84"/>
    </location>
</feature>
<feature type="transmembrane region" description="Helical" evidence="1">
    <location>
        <begin position="29"/>
        <end position="50"/>
    </location>
</feature>
<dbReference type="HOGENOM" id="CLU_972195_0_0_9"/>
<feature type="transmembrane region" description="Helical" evidence="1">
    <location>
        <begin position="185"/>
        <end position="209"/>
    </location>
</feature>
<proteinExistence type="predicted"/>
<evidence type="ECO:0000313" key="2">
    <source>
        <dbReference type="EMBL" id="AIY83507.1"/>
    </source>
</evidence>
<dbReference type="EMBL" id="CP006905">
    <property type="protein sequence ID" value="AIY83507.1"/>
    <property type="molecule type" value="Genomic_DNA"/>
</dbReference>
<feature type="transmembrane region" description="Helical" evidence="1">
    <location>
        <begin position="96"/>
        <end position="115"/>
    </location>
</feature>
<feature type="transmembrane region" description="Helical" evidence="1">
    <location>
        <begin position="238"/>
        <end position="255"/>
    </location>
</feature>
<dbReference type="eggNOG" id="ENOG502ZC51">
    <property type="taxonomic scope" value="Bacteria"/>
</dbReference>
<evidence type="ECO:0000256" key="1">
    <source>
        <dbReference type="SAM" id="Phobius"/>
    </source>
</evidence>
<protein>
    <submittedName>
        <fullName evidence="2">TraX family protein</fullName>
    </submittedName>
</protein>
<dbReference type="STRING" id="1561.NPD11_2967"/>
<gene>
    <name evidence="2" type="ORF">U729_9</name>
</gene>
<keyword evidence="1" id="KW-0812">Transmembrane</keyword>
<dbReference type="Proteomes" id="UP000030635">
    <property type="component" value="Chromosome"/>
</dbReference>
<feature type="transmembrane region" description="Helical" evidence="1">
    <location>
        <begin position="267"/>
        <end position="285"/>
    </location>
</feature>
<dbReference type="Pfam" id="PF05857">
    <property type="entry name" value="TraX"/>
    <property type="match status" value="1"/>
</dbReference>
<keyword evidence="3" id="KW-1185">Reference proteome</keyword>
<organism evidence="2 3">
    <name type="scientific">Clostridium baratii str. Sullivan</name>
    <dbReference type="NCBI Taxonomy" id="1415775"/>
    <lineage>
        <taxon>Bacteria</taxon>
        <taxon>Bacillati</taxon>
        <taxon>Bacillota</taxon>
        <taxon>Clostridia</taxon>
        <taxon>Eubacteriales</taxon>
        <taxon>Clostridiaceae</taxon>
        <taxon>Clostridium</taxon>
    </lineage>
</organism>
<sequence length="286" mass="33045">MDRFKLKILMTIFMILGNIAIFFKGAPFWFNYVGQIALPVFLYLLVEGYFKTSSRNNYLKRLLLASEVIFLGNNIMSLIGHRAMDGGALLLSSFNYTAYIVFSCIVILAIILIVLTYKTDIITDKKAIIFIFLMVISNFILNYAFNTKLYILPNNILLSMSAAFVMLNGMVQIRTGHTTIAFIKVLVAVSLGICTQSLIIGPAFVFIFYKCFNNRRDMYLATIVFSALFLPGFNIEKMLQYPVWMMVFCIPFIYFYNGEKGKDFRKFFYIFYPVHIWILYLLSIIL</sequence>
<dbReference type="OrthoDB" id="9781069at2"/>
<evidence type="ECO:0000313" key="3">
    <source>
        <dbReference type="Proteomes" id="UP000030635"/>
    </source>
</evidence>
<accession>A0A0A7FV58</accession>
<dbReference type="AlphaFoldDB" id="A0A0A7FV58"/>
<dbReference type="KEGG" id="cbv:U729_9"/>